<gene>
    <name evidence="1" type="ORF">SAMN05444377_10721</name>
</gene>
<dbReference type="RefSeq" id="WP_073362986.1">
    <property type="nucleotide sequence ID" value="NZ_FQVQ01000007.1"/>
</dbReference>
<evidence type="ECO:0000313" key="1">
    <source>
        <dbReference type="EMBL" id="SHF34590.1"/>
    </source>
</evidence>
<name>A0A1M5AWK7_9FLAO</name>
<dbReference type="Proteomes" id="UP000184147">
    <property type="component" value="Unassembled WGS sequence"/>
</dbReference>
<protein>
    <submittedName>
        <fullName evidence="1">Uncharacterized protein</fullName>
    </submittedName>
</protein>
<sequence length="283" mass="33222">MNLYYNVLSSSENYTIEEGNIHFWLHFDDLKESSFDTSIIEESYKVFKFLNASKVNIMYIFSEEFKKRKSFGWQKSTVFYLREEEIVSWVERLKEYVASIQLTSNNDLELLAKLKVMCAIYIEACKTGYESYTLDAEYGLLFESNSNPLNIEYQLVNFEYEVNTGPFIKLYANCQFKVKKDFTPDEVIPFKVLIASPEQLLHEYKVDKKNYLTMILSTHIDESSFEAYLKHTFSSFKAGSLEELYLKIATFAHEFTIPNNNKKITENNQVITLKLLPLIESNY</sequence>
<keyword evidence="2" id="KW-1185">Reference proteome</keyword>
<accession>A0A1M5AWK7</accession>
<proteinExistence type="predicted"/>
<dbReference type="AlphaFoldDB" id="A0A1M5AWK7"/>
<dbReference type="EMBL" id="FQVQ01000007">
    <property type="protein sequence ID" value="SHF34590.1"/>
    <property type="molecule type" value="Genomic_DNA"/>
</dbReference>
<evidence type="ECO:0000313" key="2">
    <source>
        <dbReference type="Proteomes" id="UP000184147"/>
    </source>
</evidence>
<reference evidence="1 2" key="1">
    <citation type="submission" date="2016-11" db="EMBL/GenBank/DDBJ databases">
        <authorList>
            <person name="Jaros S."/>
            <person name="Januszkiewicz K."/>
            <person name="Wedrychowicz H."/>
        </authorList>
    </citation>
    <scope>NUCLEOTIDE SEQUENCE [LARGE SCALE GENOMIC DNA]</scope>
    <source>
        <strain evidence="1 2">DSM 25660</strain>
    </source>
</reference>
<dbReference type="STRING" id="1124188.SAMN05444377_10721"/>
<organism evidence="1 2">
    <name type="scientific">Flavobacterium fontis</name>
    <dbReference type="NCBI Taxonomy" id="1124188"/>
    <lineage>
        <taxon>Bacteria</taxon>
        <taxon>Pseudomonadati</taxon>
        <taxon>Bacteroidota</taxon>
        <taxon>Flavobacteriia</taxon>
        <taxon>Flavobacteriales</taxon>
        <taxon>Flavobacteriaceae</taxon>
        <taxon>Flavobacterium</taxon>
    </lineage>
</organism>